<proteinExistence type="predicted"/>
<dbReference type="SUPFAM" id="SSF81301">
    <property type="entry name" value="Nucleotidyltransferase"/>
    <property type="match status" value="1"/>
</dbReference>
<dbReference type="InterPro" id="IPR043519">
    <property type="entry name" value="NT_sf"/>
</dbReference>
<dbReference type="Gene3D" id="3.30.460.10">
    <property type="entry name" value="Beta Polymerase, domain 2"/>
    <property type="match status" value="1"/>
</dbReference>
<dbReference type="EMBL" id="QKYN01000050">
    <property type="protein sequence ID" value="RAG85140.1"/>
    <property type="molecule type" value="Genomic_DNA"/>
</dbReference>
<keyword evidence="2" id="KW-1185">Reference proteome</keyword>
<organism evidence="1 2">
    <name type="scientific">Streptacidiphilus pinicola</name>
    <dbReference type="NCBI Taxonomy" id="2219663"/>
    <lineage>
        <taxon>Bacteria</taxon>
        <taxon>Bacillati</taxon>
        <taxon>Actinomycetota</taxon>
        <taxon>Actinomycetes</taxon>
        <taxon>Kitasatosporales</taxon>
        <taxon>Streptomycetaceae</taxon>
        <taxon>Streptacidiphilus</taxon>
    </lineage>
</organism>
<evidence type="ECO:0008006" key="3">
    <source>
        <dbReference type="Google" id="ProtNLM"/>
    </source>
</evidence>
<feature type="non-terminal residue" evidence="1">
    <location>
        <position position="97"/>
    </location>
</feature>
<accession>A0A2X0KE28</accession>
<dbReference type="AlphaFoldDB" id="A0A2X0KE28"/>
<evidence type="ECO:0000313" key="2">
    <source>
        <dbReference type="Proteomes" id="UP000248889"/>
    </source>
</evidence>
<comment type="caution">
    <text evidence="1">The sequence shown here is derived from an EMBL/GenBank/DDBJ whole genome shotgun (WGS) entry which is preliminary data.</text>
</comment>
<name>A0A2X0KE28_9ACTN</name>
<sequence>MDETPASADQRTQPVETARELVAERFAEARAAFVAGSVLTAQRTPTSDLDVLVLVGAEHPSYRESLRYAGWPVELFVQSEEVWRRFADAEEARRRSP</sequence>
<protein>
    <recommendedName>
        <fullName evidence="3">Nucleotidyltransferase domain-containing protein</fullName>
    </recommendedName>
</protein>
<reference evidence="1 2" key="1">
    <citation type="submission" date="2018-06" db="EMBL/GenBank/DDBJ databases">
        <title>Streptacidiphilus pinicola sp. nov., isolated from pine grove soil.</title>
        <authorList>
            <person name="Roh S.G."/>
            <person name="Park S."/>
            <person name="Kim M.-K."/>
            <person name="Yun B.-R."/>
            <person name="Park J."/>
            <person name="Kim M.J."/>
            <person name="Kim Y.S."/>
            <person name="Kim S.B."/>
        </authorList>
    </citation>
    <scope>NUCLEOTIDE SEQUENCE [LARGE SCALE GENOMIC DNA]</scope>
    <source>
        <strain evidence="1 2">MMS16-CNU450</strain>
    </source>
</reference>
<evidence type="ECO:0000313" key="1">
    <source>
        <dbReference type="EMBL" id="RAG85140.1"/>
    </source>
</evidence>
<dbReference type="Proteomes" id="UP000248889">
    <property type="component" value="Unassembled WGS sequence"/>
</dbReference>
<gene>
    <name evidence="1" type="ORF">DN069_13240</name>
</gene>